<accession>W7IHV8</accession>
<sequence>MALDPTLEYFIPLPELDTTLNIEPGAYHQIEHDIRRVDALLPNSEAVSNEAIGAHGALCTTPRQDSGENTGPSQAQRTNLIPMERFLSACSVVDDPSLWRYHCSGLVRRPSPYTVPGRPSQSSECGEETSAPSTIHPTITKTDGTESASQVSSAPTSND</sequence>
<proteinExistence type="predicted"/>
<reference evidence="2 3" key="1">
    <citation type="submission" date="2013-05" db="EMBL/GenBank/DDBJ databases">
        <title>Drechslerella stenobrocha genome reveals carnivorous origination and mechanical trapping mechanism of predatory fungi.</title>
        <authorList>
            <person name="Liu X."/>
            <person name="Zhang W."/>
            <person name="Liu K."/>
        </authorList>
    </citation>
    <scope>NUCLEOTIDE SEQUENCE [LARGE SCALE GENOMIC DNA]</scope>
    <source>
        <strain evidence="2 3">248</strain>
    </source>
</reference>
<dbReference type="HOGENOM" id="CLU_1660721_0_0_1"/>
<name>W7IHV8_9PEZI</name>
<protein>
    <submittedName>
        <fullName evidence="2">Uncharacterized protein</fullName>
    </submittedName>
</protein>
<feature type="compositionally biased region" description="Polar residues" evidence="1">
    <location>
        <begin position="119"/>
        <end position="159"/>
    </location>
</feature>
<evidence type="ECO:0000256" key="1">
    <source>
        <dbReference type="SAM" id="MobiDB-lite"/>
    </source>
</evidence>
<dbReference type="EMBL" id="KI966371">
    <property type="protein sequence ID" value="EWC48875.1"/>
    <property type="molecule type" value="Genomic_DNA"/>
</dbReference>
<dbReference type="Proteomes" id="UP000024837">
    <property type="component" value="Unassembled WGS sequence"/>
</dbReference>
<dbReference type="AlphaFoldDB" id="W7IHV8"/>
<organism evidence="2 3">
    <name type="scientific">Drechslerella stenobrocha 248</name>
    <dbReference type="NCBI Taxonomy" id="1043628"/>
    <lineage>
        <taxon>Eukaryota</taxon>
        <taxon>Fungi</taxon>
        <taxon>Dikarya</taxon>
        <taxon>Ascomycota</taxon>
        <taxon>Pezizomycotina</taxon>
        <taxon>Orbiliomycetes</taxon>
        <taxon>Orbiliales</taxon>
        <taxon>Orbiliaceae</taxon>
        <taxon>Drechslerella</taxon>
    </lineage>
</organism>
<keyword evidence="3" id="KW-1185">Reference proteome</keyword>
<feature type="region of interest" description="Disordered" evidence="1">
    <location>
        <begin position="109"/>
        <end position="159"/>
    </location>
</feature>
<evidence type="ECO:0000313" key="2">
    <source>
        <dbReference type="EMBL" id="EWC48875.1"/>
    </source>
</evidence>
<gene>
    <name evidence="2" type="ORF">DRE_00180</name>
</gene>
<evidence type="ECO:0000313" key="3">
    <source>
        <dbReference type="Proteomes" id="UP000024837"/>
    </source>
</evidence>